<dbReference type="InterPro" id="IPR039297">
    <property type="entry name" value="COX7a"/>
</dbReference>
<comment type="caution">
    <text evidence="13">The sequence shown here is derived from an EMBL/GenBank/DDBJ whole genome shotgun (WGS) entry which is preliminary data.</text>
</comment>
<reference evidence="13 14" key="1">
    <citation type="journal article" date="2012" name="Eukaryot. Cell">
        <title>Draft genome sequence of CBS 2479, the standard type strain of Trichosporon asahii.</title>
        <authorList>
            <person name="Yang R.Y."/>
            <person name="Li H.T."/>
            <person name="Zhu H."/>
            <person name="Zhou G.P."/>
            <person name="Wang M."/>
            <person name="Wang L."/>
        </authorList>
    </citation>
    <scope>NUCLEOTIDE SEQUENCE [LARGE SCALE GENOMIC DNA]</scope>
    <source>
        <strain evidence="14">ATCC 90039 / CBS 2479 / JCM 2466 / KCTC 7840 / NCYC 2677 / UAMH 7654</strain>
    </source>
</reference>
<dbReference type="RefSeq" id="XP_014176370.1">
    <property type="nucleotide sequence ID" value="XM_014320895.1"/>
</dbReference>
<dbReference type="SUPFAM" id="SSF143865">
    <property type="entry name" value="CorA soluble domain-like"/>
    <property type="match status" value="1"/>
</dbReference>
<feature type="compositionally biased region" description="Basic and acidic residues" evidence="11">
    <location>
        <begin position="119"/>
        <end position="147"/>
    </location>
</feature>
<dbReference type="VEuPathDB" id="FungiDB:A1Q1_05686"/>
<feature type="compositionally biased region" description="Basic residues" evidence="11">
    <location>
        <begin position="106"/>
        <end position="118"/>
    </location>
</feature>
<dbReference type="GO" id="GO:0015087">
    <property type="term" value="F:cobalt ion transmembrane transporter activity"/>
    <property type="evidence" value="ECO:0007669"/>
    <property type="project" value="TreeGrafter"/>
</dbReference>
<keyword evidence="10 12" id="KW-0472">Membrane</keyword>
<feature type="transmembrane region" description="Helical" evidence="12">
    <location>
        <begin position="919"/>
        <end position="940"/>
    </location>
</feature>
<keyword evidence="7" id="KW-0999">Mitochondrion inner membrane</keyword>
<keyword evidence="5" id="KW-1003">Cell membrane</keyword>
<evidence type="ECO:0000256" key="2">
    <source>
        <dbReference type="ARBA" id="ARBA00004651"/>
    </source>
</evidence>
<dbReference type="GO" id="GO:0050897">
    <property type="term" value="F:cobalt ion binding"/>
    <property type="evidence" value="ECO:0007669"/>
    <property type="project" value="TreeGrafter"/>
</dbReference>
<feature type="transmembrane region" description="Helical" evidence="12">
    <location>
        <begin position="169"/>
        <end position="190"/>
    </location>
</feature>
<evidence type="ECO:0000256" key="4">
    <source>
        <dbReference type="ARBA" id="ARBA00022448"/>
    </source>
</evidence>
<dbReference type="GO" id="GO:0000287">
    <property type="term" value="F:magnesium ion binding"/>
    <property type="evidence" value="ECO:0007669"/>
    <property type="project" value="TreeGrafter"/>
</dbReference>
<dbReference type="GO" id="GO:0015095">
    <property type="term" value="F:magnesium ion transmembrane transporter activity"/>
    <property type="evidence" value="ECO:0007669"/>
    <property type="project" value="TreeGrafter"/>
</dbReference>
<dbReference type="EMBL" id="ALBS01000320">
    <property type="protein sequence ID" value="EJT45880.1"/>
    <property type="molecule type" value="Genomic_DNA"/>
</dbReference>
<dbReference type="OrthoDB" id="165352at2759"/>
<dbReference type="Proteomes" id="UP000002748">
    <property type="component" value="Unassembled WGS sequence"/>
</dbReference>
<feature type="compositionally biased region" description="Basic and acidic residues" evidence="11">
    <location>
        <begin position="81"/>
        <end position="105"/>
    </location>
</feature>
<accession>J4U6R6</accession>
<dbReference type="GO" id="GO:0005886">
    <property type="term" value="C:plasma membrane"/>
    <property type="evidence" value="ECO:0007669"/>
    <property type="project" value="UniProtKB-SubCell"/>
</dbReference>
<evidence type="ECO:0000256" key="1">
    <source>
        <dbReference type="ARBA" id="ARBA00004273"/>
    </source>
</evidence>
<dbReference type="InterPro" id="IPR002523">
    <property type="entry name" value="MgTranspt_CorA/ZnTranspt_ZntB"/>
</dbReference>
<keyword evidence="9" id="KW-0496">Mitochondrion</keyword>
<evidence type="ECO:0000256" key="6">
    <source>
        <dbReference type="ARBA" id="ARBA00022692"/>
    </source>
</evidence>
<keyword evidence="8 12" id="KW-1133">Transmembrane helix</keyword>
<organism evidence="13 14">
    <name type="scientific">Trichosporon asahii var. asahii (strain ATCC 90039 / CBS 2479 / JCM 2466 / KCTC 7840 / NBRC 103889/ NCYC 2677 / UAMH 7654)</name>
    <name type="common">Yeast</name>
    <dbReference type="NCBI Taxonomy" id="1186058"/>
    <lineage>
        <taxon>Eukaryota</taxon>
        <taxon>Fungi</taxon>
        <taxon>Dikarya</taxon>
        <taxon>Basidiomycota</taxon>
        <taxon>Agaricomycotina</taxon>
        <taxon>Tremellomycetes</taxon>
        <taxon>Trichosporonales</taxon>
        <taxon>Trichosporonaceae</taxon>
        <taxon>Trichosporon</taxon>
    </lineage>
</organism>
<dbReference type="Pfam" id="PF01544">
    <property type="entry name" value="CorA"/>
    <property type="match status" value="2"/>
</dbReference>
<feature type="transmembrane region" description="Helical" evidence="12">
    <location>
        <begin position="886"/>
        <end position="904"/>
    </location>
</feature>
<evidence type="ECO:0000256" key="8">
    <source>
        <dbReference type="ARBA" id="ARBA00022989"/>
    </source>
</evidence>
<feature type="region of interest" description="Disordered" evidence="11">
    <location>
        <begin position="527"/>
        <end position="552"/>
    </location>
</feature>
<feature type="compositionally biased region" description="Low complexity" evidence="11">
    <location>
        <begin position="318"/>
        <end position="328"/>
    </location>
</feature>
<dbReference type="Gene3D" id="1.20.58.340">
    <property type="entry name" value="Magnesium transport protein CorA, transmembrane region"/>
    <property type="match status" value="2"/>
</dbReference>
<evidence type="ECO:0000313" key="14">
    <source>
        <dbReference type="Proteomes" id="UP000002748"/>
    </source>
</evidence>
<feature type="compositionally biased region" description="Polar residues" evidence="11">
    <location>
        <begin position="267"/>
        <end position="288"/>
    </location>
</feature>
<dbReference type="Gene3D" id="3.30.460.20">
    <property type="entry name" value="CorA soluble domain-like"/>
    <property type="match status" value="1"/>
</dbReference>
<dbReference type="PANTHER" id="PTHR46494:SF1">
    <property type="entry name" value="CORA FAMILY METAL ION TRANSPORTER (EUROFUNG)"/>
    <property type="match status" value="1"/>
</dbReference>
<evidence type="ECO:0000256" key="10">
    <source>
        <dbReference type="ARBA" id="ARBA00023136"/>
    </source>
</evidence>
<dbReference type="InterPro" id="IPR045863">
    <property type="entry name" value="CorA_TM1_TM2"/>
</dbReference>
<dbReference type="GO" id="GO:0005743">
    <property type="term" value="C:mitochondrial inner membrane"/>
    <property type="evidence" value="ECO:0007669"/>
    <property type="project" value="UniProtKB-SubCell"/>
</dbReference>
<evidence type="ECO:0000256" key="3">
    <source>
        <dbReference type="ARBA" id="ARBA00009765"/>
    </source>
</evidence>
<sequence length="979" mass="108172">MAVGIFGSLTQETGEPPLRSEPYGTSSGAPTSEPAAGQARALAAQAELHFTTLPHHSLSVQANMWPLNGAPDRPPGAYANDRWDSARRGEFKDTERGAKLRWDMRPRRRAGGRIRHGRKEKDTTRRREDRDERERVPETTRSERQDSRLTSQNLAGKEPVYLRKPGSRLYMAGFLALLGVGLTGNMYYLIQYGREPGSGRVIGPGVDVTARAFSFVLQVSRRTFQTIHHEQSRRRPVLLVHTAHVAGDRRAAPVPPGPQPVPVPQLGTAQSHGTGHVSFRQSFGTSTGRPAAVDYTDSPLGTPPLHRQGTHNTHDDSGFGFSVSSGDSDMLRRPRRRSSLTGPKYKWLSNNTGDEPGVDVRSERDEEMYKHLRGKANVTVSCPTFVPETDRQVVDYSPDAEAEDSNVRIDISGERFEHWLESDEGERPMVDGKPVGVRWTDSSLHPLAVEDALRSESSPRSKLDFYRNHLYLQILVQHIYDPDEETFEAEVDGVDNGTIGDQDGMEAAAKRARRWWQRRSNSGQIRLPEGADNVFEPSIPESEHTKKTSAPNDKAKHRFVIDQLSASYMVPIRRDILSVFMLRDGTVISVSKTPVMEVLEPIYERLEDEHSLLRRSGDPSMLIHALLDVAVDLSVEITQAFEAEILKAESNVLVQADLDLVRHLHIVQAQITRFRRSLTTLLHVCYVLRDQDTIRTLAVGNLSKKNGEPGLQVPNVPVGTAGYAPSAGSSLHGSPHHNNVSGPGGQSALNTSGMDPSHRHAGGDFGGAGGGFGGGAGIYQPTPMPAGYAMPGVPGMTAGTGVMPTPNGTPPPGSAIGSAGYISPNARVYMNDVIDHLEVSYRCNTGEADRQMVASSSDQFVATCDHLTDYSFNVLSFYTNNSMERLSIVTVVFLPLTFIASYYGMNFEDFPTLDNPDSYFWKVAAPCTVSFFVIFSFGYLKQAISTLLRRFAKYRQEQQIHHHHAMTARQRRRNKGRLM</sequence>
<evidence type="ECO:0000256" key="9">
    <source>
        <dbReference type="ARBA" id="ARBA00023128"/>
    </source>
</evidence>
<dbReference type="PANTHER" id="PTHR46494">
    <property type="entry name" value="CORA FAMILY METAL ION TRANSPORTER (EUROFUNG)"/>
    <property type="match status" value="1"/>
</dbReference>
<evidence type="ECO:0008006" key="15">
    <source>
        <dbReference type="Google" id="ProtNLM"/>
    </source>
</evidence>
<feature type="region of interest" description="Disordered" evidence="11">
    <location>
        <begin position="1"/>
        <end position="37"/>
    </location>
</feature>
<feature type="region of interest" description="Disordered" evidence="11">
    <location>
        <begin position="722"/>
        <end position="767"/>
    </location>
</feature>
<feature type="region of interest" description="Disordered" evidence="11">
    <location>
        <begin position="266"/>
        <end position="359"/>
    </location>
</feature>
<evidence type="ECO:0000256" key="7">
    <source>
        <dbReference type="ARBA" id="ARBA00022792"/>
    </source>
</evidence>
<dbReference type="GeneID" id="25989198"/>
<dbReference type="AlphaFoldDB" id="J4U6R6"/>
<dbReference type="InterPro" id="IPR045861">
    <property type="entry name" value="CorA_cytoplasmic_dom"/>
</dbReference>
<gene>
    <name evidence="13" type="ORF">A1Q1_05686</name>
</gene>
<evidence type="ECO:0000256" key="5">
    <source>
        <dbReference type="ARBA" id="ARBA00022475"/>
    </source>
</evidence>
<evidence type="ECO:0000256" key="11">
    <source>
        <dbReference type="SAM" id="MobiDB-lite"/>
    </source>
</evidence>
<dbReference type="HOGENOM" id="CLU_332385_0_0_1"/>
<dbReference type="KEGG" id="tasa:A1Q1_05686"/>
<dbReference type="Pfam" id="PF02238">
    <property type="entry name" value="COX7a"/>
    <property type="match status" value="1"/>
</dbReference>
<evidence type="ECO:0000256" key="12">
    <source>
        <dbReference type="SAM" id="Phobius"/>
    </source>
</evidence>
<comment type="subcellular location">
    <subcellularLocation>
        <location evidence="2">Cell membrane</location>
        <topology evidence="2">Multi-pass membrane protein</topology>
    </subcellularLocation>
    <subcellularLocation>
        <location evidence="1">Mitochondrion inner membrane</location>
    </subcellularLocation>
</comment>
<protein>
    <recommendedName>
        <fullName evidence="15">Magnesium transporter</fullName>
    </recommendedName>
</protein>
<comment type="similarity">
    <text evidence="3">Belongs to the CorA metal ion transporter (MIT) (TC 1.A.35) family.</text>
</comment>
<feature type="compositionally biased region" description="Polar residues" evidence="11">
    <location>
        <begin position="727"/>
        <end position="754"/>
    </location>
</feature>
<name>J4U6R6_TRIAS</name>
<dbReference type="SUPFAM" id="SSF144083">
    <property type="entry name" value="Magnesium transport protein CorA, transmembrane region"/>
    <property type="match status" value="1"/>
</dbReference>
<proteinExistence type="inferred from homology"/>
<evidence type="ECO:0000313" key="13">
    <source>
        <dbReference type="EMBL" id="EJT45880.1"/>
    </source>
</evidence>
<keyword evidence="6 12" id="KW-0812">Transmembrane</keyword>
<keyword evidence="4" id="KW-0813">Transport</keyword>
<feature type="region of interest" description="Disordered" evidence="11">
    <location>
        <begin position="67"/>
        <end position="155"/>
    </location>
</feature>